<dbReference type="InterPro" id="IPR032675">
    <property type="entry name" value="LRR_dom_sf"/>
</dbReference>
<dbReference type="AlphaFoldDB" id="A0A0G4GWE3"/>
<gene>
    <name evidence="1" type="ORF">Cvel_5314</name>
</gene>
<sequence>MSALTFALSFGQLADLQELKFEGKLCSESLSALCVGLRSGKLRSPRSLELPRVPLGDDEGTSALCQALSAEKLPELRCLKLGRVNDAGLKKMVKAWGEATPPPLEELNLWGSSVGDEGVLVLIALAGTGRVPMLWDVRVGSSVSRGMRIVLENFFPYTL</sequence>
<dbReference type="SUPFAM" id="SSF52047">
    <property type="entry name" value="RNI-like"/>
    <property type="match status" value="1"/>
</dbReference>
<dbReference type="EMBL" id="CDMZ01001624">
    <property type="protein sequence ID" value="CEM35328.1"/>
    <property type="molecule type" value="Genomic_DNA"/>
</dbReference>
<reference evidence="1" key="1">
    <citation type="submission" date="2014-11" db="EMBL/GenBank/DDBJ databases">
        <authorList>
            <person name="Otto D Thomas"/>
            <person name="Naeem Raeece"/>
        </authorList>
    </citation>
    <scope>NUCLEOTIDE SEQUENCE</scope>
</reference>
<dbReference type="VEuPathDB" id="CryptoDB:Cvel_5314"/>
<accession>A0A0G4GWE3</accession>
<organism evidence="1">
    <name type="scientific">Chromera velia CCMP2878</name>
    <dbReference type="NCBI Taxonomy" id="1169474"/>
    <lineage>
        <taxon>Eukaryota</taxon>
        <taxon>Sar</taxon>
        <taxon>Alveolata</taxon>
        <taxon>Colpodellida</taxon>
        <taxon>Chromeraceae</taxon>
        <taxon>Chromera</taxon>
    </lineage>
</organism>
<protein>
    <submittedName>
        <fullName evidence="1">Uncharacterized protein</fullName>
    </submittedName>
</protein>
<dbReference type="Gene3D" id="3.80.10.10">
    <property type="entry name" value="Ribonuclease Inhibitor"/>
    <property type="match status" value="1"/>
</dbReference>
<proteinExistence type="predicted"/>
<evidence type="ECO:0000313" key="1">
    <source>
        <dbReference type="EMBL" id="CEM35328.1"/>
    </source>
</evidence>
<name>A0A0G4GWE3_9ALVE</name>
<dbReference type="PhylomeDB" id="A0A0G4GWE3"/>